<reference evidence="11 12" key="1">
    <citation type="journal article" date="2011" name="J. Bacteriol.">
        <title>Genome Sequence of the Probiotic Strain Bifidobacterium animalis subsp. lactis CNCM I-2494.</title>
        <authorList>
            <person name="Chervaux C."/>
            <person name="Grimaldi C."/>
            <person name="Bolotin A."/>
            <person name="Quinquis B."/>
            <person name="Legrain-Raspaud S."/>
            <person name="van Hylckama Vlieg J.E."/>
            <person name="Denariaz G."/>
            <person name="Smokvina T."/>
        </authorList>
    </citation>
    <scope>NUCLEOTIDE SEQUENCE [LARGE SCALE GENOMIC DNA]</scope>
    <source>
        <strain evidence="11 12">CNCM I-2494</strain>
    </source>
</reference>
<feature type="region of interest" description="Disordered" evidence="9">
    <location>
        <begin position="1"/>
        <end position="38"/>
    </location>
</feature>
<evidence type="ECO:0000256" key="9">
    <source>
        <dbReference type="SAM" id="MobiDB-lite"/>
    </source>
</evidence>
<dbReference type="AlphaFoldDB" id="A0A806FJD9"/>
<dbReference type="GO" id="GO:0022857">
    <property type="term" value="F:transmembrane transporter activity"/>
    <property type="evidence" value="ECO:0007669"/>
    <property type="project" value="InterPro"/>
</dbReference>
<dbReference type="CDD" id="cd06261">
    <property type="entry name" value="TM_PBP2"/>
    <property type="match status" value="1"/>
</dbReference>
<evidence type="ECO:0000313" key="11">
    <source>
        <dbReference type="EMBL" id="AEK30009.1"/>
    </source>
</evidence>
<evidence type="ECO:0000256" key="2">
    <source>
        <dbReference type="ARBA" id="ARBA00022448"/>
    </source>
</evidence>
<evidence type="ECO:0000259" key="10">
    <source>
        <dbReference type="PROSITE" id="PS50928"/>
    </source>
</evidence>
<dbReference type="InterPro" id="IPR035906">
    <property type="entry name" value="MetI-like_sf"/>
</dbReference>
<dbReference type="PANTHER" id="PTHR30614">
    <property type="entry name" value="MEMBRANE COMPONENT OF AMINO ACID ABC TRANSPORTER"/>
    <property type="match status" value="1"/>
</dbReference>
<feature type="domain" description="ABC transmembrane type-1" evidence="10">
    <location>
        <begin position="95"/>
        <end position="303"/>
    </location>
</feature>
<feature type="transmembrane region" description="Helical" evidence="8">
    <location>
        <begin position="131"/>
        <end position="157"/>
    </location>
</feature>
<dbReference type="GO" id="GO:0043190">
    <property type="term" value="C:ATP-binding cassette (ABC) transporter complex"/>
    <property type="evidence" value="ECO:0007669"/>
    <property type="project" value="InterPro"/>
</dbReference>
<dbReference type="SUPFAM" id="SSF161098">
    <property type="entry name" value="MetI-like"/>
    <property type="match status" value="1"/>
</dbReference>
<organism evidence="11 12">
    <name type="scientific">Bifidobacterium animalis subsp. lactis CNCM I-2494</name>
    <dbReference type="NCBI Taxonomy" id="1042403"/>
    <lineage>
        <taxon>Bacteria</taxon>
        <taxon>Bacillati</taxon>
        <taxon>Actinomycetota</taxon>
        <taxon>Actinomycetes</taxon>
        <taxon>Bifidobacteriales</taxon>
        <taxon>Bifidobacteriaceae</taxon>
        <taxon>Bifidobacterium</taxon>
    </lineage>
</organism>
<dbReference type="Gene3D" id="1.10.3720.10">
    <property type="entry name" value="MetI-like"/>
    <property type="match status" value="1"/>
</dbReference>
<dbReference type="InterPro" id="IPR043429">
    <property type="entry name" value="ArtM/GltK/GlnP/TcyL/YhdX-like"/>
</dbReference>
<keyword evidence="4 8" id="KW-0812">Transmembrane</keyword>
<protein>
    <submittedName>
        <fullName evidence="11">Amino acid ABC transporter permease protein</fullName>
    </submittedName>
</protein>
<feature type="compositionally biased region" description="Basic and acidic residues" evidence="9">
    <location>
        <begin position="332"/>
        <end position="341"/>
    </location>
</feature>
<feature type="transmembrane region" description="Helical" evidence="8">
    <location>
        <begin position="94"/>
        <end position="119"/>
    </location>
</feature>
<feature type="compositionally biased region" description="Basic and acidic residues" evidence="9">
    <location>
        <begin position="16"/>
        <end position="35"/>
    </location>
</feature>
<evidence type="ECO:0000313" key="12">
    <source>
        <dbReference type="Proteomes" id="UP000008394"/>
    </source>
</evidence>
<keyword evidence="3" id="KW-1003">Cell membrane</keyword>
<name>A0A806FJD9_BIFAN</name>
<dbReference type="Pfam" id="PF00528">
    <property type="entry name" value="BPD_transp_1"/>
    <property type="match status" value="1"/>
</dbReference>
<keyword evidence="7 8" id="KW-0472">Membrane</keyword>
<comment type="subcellular location">
    <subcellularLocation>
        <location evidence="1 8">Cell membrane</location>
        <topology evidence="1 8">Multi-pass membrane protein</topology>
    </subcellularLocation>
</comment>
<evidence type="ECO:0000256" key="6">
    <source>
        <dbReference type="ARBA" id="ARBA00022989"/>
    </source>
</evidence>
<evidence type="ECO:0000256" key="3">
    <source>
        <dbReference type="ARBA" id="ARBA00022475"/>
    </source>
</evidence>
<dbReference type="InterPro" id="IPR000515">
    <property type="entry name" value="MetI-like"/>
</dbReference>
<keyword evidence="6 8" id="KW-1133">Transmembrane helix</keyword>
<evidence type="ECO:0000256" key="1">
    <source>
        <dbReference type="ARBA" id="ARBA00004651"/>
    </source>
</evidence>
<proteinExistence type="inferred from homology"/>
<accession>A0A806FJD9</accession>
<dbReference type="InterPro" id="IPR010065">
    <property type="entry name" value="AA_ABC_transptr_permease_3TM"/>
</dbReference>
<dbReference type="GO" id="GO:0006865">
    <property type="term" value="P:amino acid transport"/>
    <property type="evidence" value="ECO:0007669"/>
    <property type="project" value="UniProtKB-KW"/>
</dbReference>
<keyword evidence="2 8" id="KW-0813">Transport</keyword>
<dbReference type="PANTHER" id="PTHR30614:SF0">
    <property type="entry name" value="L-CYSTINE TRANSPORT SYSTEM PERMEASE PROTEIN TCYL"/>
    <property type="match status" value="1"/>
</dbReference>
<sequence length="353" mass="39032">MSGTATAQAGRARPNATERREEGRAMPHHVEHDSEGLPIPNRIKAKPVKRPGQIVAAIIVVIFAAMIVKGLITNPRFEWNVVWKYLFNERVLEGVGYTLLLTVISMVVAIVLAVVLAVMRKSVNPVLRGVSWFYIWFFRGTPVYTQLVFWGLFAVLIPRLSLGIPLTSVEFWSIDSQAIITAFNAAWIGLALNEAAYLAEIVRAGLDAVDPGQEEAAKALGMKRSMIMRRVILPQAMRIIIPPTGNETIGMLKTTSLVLAVPFTLDLQYATNAIANRIYKPIPLLLVASIWYLFITSILMVIQSMLEKHFGRGFQARPVGPKGKQPPLPGKTDGEPKDDVNKTNQAEFMGYTA</sequence>
<dbReference type="EMBL" id="CP002915">
    <property type="protein sequence ID" value="AEK30009.1"/>
    <property type="molecule type" value="Genomic_DNA"/>
</dbReference>
<evidence type="ECO:0000256" key="8">
    <source>
        <dbReference type="RuleBase" id="RU363032"/>
    </source>
</evidence>
<dbReference type="Proteomes" id="UP000008394">
    <property type="component" value="Chromosome"/>
</dbReference>
<evidence type="ECO:0000256" key="7">
    <source>
        <dbReference type="ARBA" id="ARBA00023136"/>
    </source>
</evidence>
<keyword evidence="5" id="KW-0029">Amino-acid transport</keyword>
<feature type="transmembrane region" description="Helical" evidence="8">
    <location>
        <begin position="282"/>
        <end position="302"/>
    </location>
</feature>
<evidence type="ECO:0000256" key="5">
    <source>
        <dbReference type="ARBA" id="ARBA00022970"/>
    </source>
</evidence>
<feature type="region of interest" description="Disordered" evidence="9">
    <location>
        <begin position="316"/>
        <end position="353"/>
    </location>
</feature>
<comment type="similarity">
    <text evidence="8">Belongs to the binding-protein-dependent transport system permease family.</text>
</comment>
<dbReference type="NCBIfam" id="TIGR01726">
    <property type="entry name" value="HEQRo_perm_3TM"/>
    <property type="match status" value="1"/>
</dbReference>
<evidence type="ECO:0000256" key="4">
    <source>
        <dbReference type="ARBA" id="ARBA00022692"/>
    </source>
</evidence>
<feature type="transmembrane region" description="Helical" evidence="8">
    <location>
        <begin position="54"/>
        <end position="74"/>
    </location>
</feature>
<dbReference type="PROSITE" id="PS50928">
    <property type="entry name" value="ABC_TM1"/>
    <property type="match status" value="1"/>
</dbReference>
<gene>
    <name evidence="11" type="ORF">BALAC2494_00577</name>
</gene>
<dbReference type="KEGG" id="bnm:BALAC2494_00577"/>